<dbReference type="EMBL" id="HACG01048311">
    <property type="protein sequence ID" value="CEK95176.1"/>
    <property type="molecule type" value="Transcribed_RNA"/>
</dbReference>
<sequence>YRSSTNFSQNNGTSETLMIAVCYRKFEFPQDLWSNMEMLTVVAGYITPVC</sequence>
<dbReference type="AlphaFoldDB" id="A0A0B7BS12"/>
<gene>
    <name evidence="1" type="primary">ORF205755</name>
</gene>
<name>A0A0B7BS12_9EUPU</name>
<protein>
    <submittedName>
        <fullName evidence="1">Uncharacterized protein</fullName>
    </submittedName>
</protein>
<feature type="non-terminal residue" evidence="1">
    <location>
        <position position="1"/>
    </location>
</feature>
<reference evidence="1" key="1">
    <citation type="submission" date="2014-12" db="EMBL/GenBank/DDBJ databases">
        <title>Insight into the proteome of Arion vulgaris.</title>
        <authorList>
            <person name="Aradska J."/>
            <person name="Bulat T."/>
            <person name="Smidak R."/>
            <person name="Sarate P."/>
            <person name="Gangsoo J."/>
            <person name="Sialana F."/>
            <person name="Bilban M."/>
            <person name="Lubec G."/>
        </authorList>
    </citation>
    <scope>NUCLEOTIDE SEQUENCE</scope>
    <source>
        <tissue evidence="1">Skin</tissue>
    </source>
</reference>
<proteinExistence type="predicted"/>
<accession>A0A0B7BS12</accession>
<evidence type="ECO:0000313" key="1">
    <source>
        <dbReference type="EMBL" id="CEK95176.1"/>
    </source>
</evidence>
<organism evidence="1">
    <name type="scientific">Arion vulgaris</name>
    <dbReference type="NCBI Taxonomy" id="1028688"/>
    <lineage>
        <taxon>Eukaryota</taxon>
        <taxon>Metazoa</taxon>
        <taxon>Spiralia</taxon>
        <taxon>Lophotrochozoa</taxon>
        <taxon>Mollusca</taxon>
        <taxon>Gastropoda</taxon>
        <taxon>Heterobranchia</taxon>
        <taxon>Euthyneura</taxon>
        <taxon>Panpulmonata</taxon>
        <taxon>Eupulmonata</taxon>
        <taxon>Stylommatophora</taxon>
        <taxon>Helicina</taxon>
        <taxon>Arionoidea</taxon>
        <taxon>Arionidae</taxon>
        <taxon>Arion</taxon>
    </lineage>
</organism>